<dbReference type="Proteomes" id="UP001056120">
    <property type="component" value="Linkage Group LG12"/>
</dbReference>
<sequence length="1460" mass="163989">MDSKIHPALTVSNIKSFIPITLAIDSGKFSSWSELFRIHCRAFLVFDHISSPKPTDTTSSSATPAEGDKATPPPPPPPSASWDRIDAIVLQWIYGTISEDLLDTILKPDTTAYAAWTTLCNHFQDNKITRAVQLKQKFVNTRLDDFPNPSAYCQALKILADQLANVDAPVDNDSLVIQLILGLNEQYEGIATILQQMKPLPAFTEARSKLLMEETRKAAQTLATANSASHALHAAGQGGTAGQVHNAPPPRHDSNTTGYSDRFRGRGRSYGRGKGRSSRGKARGTPNFFQNPHSPSFGPPQYPQFWSGPISQIQNWANNPPCPYPTVARPNNQAGPQGSNPGILGPRPSHAFHTGYVPTDIDQALYTMSLNPPDHNWYMDTGATTHMTNYPGNFQSFFNNGILRNIIVGNGTTIPVNGQGNQNLQPPFPPLKLNDVLLAPKLIKNLLSVRRLTTDNWISIEFDPFGFLVKDFKTRIPILRSNSSGDLYPLLATSDTHATSPSTFAAISHQLWHQRLGHPGPSLLHSLKNSCSIDYGKINKNICQSCVFGKSTRLPFIDSHTITSLPFDIIHSDLWTSPVLSSGGHRYYILFLDDKTNFLWTYPLSNKSNVYKTFCAFYNYIHTQFERKIKNFQCDNGREYANSSFQQFCHQNGMSFRFSCPHTSSQNGKAERKIRSINNVIRTLLAHAQLPNTYWHHALEMATYILNILPSKNHRYHNPTQLLYNQTPSYDHLRVFGCLCYPILPATTIHKLESRSNPCVFLGYPSHHRGYKCLDLKTHKLIISRHVVFDETIFPFTQITKPTPSYDYLTETIHPLYWAHIQNNPSTNPSNTHNQNQNTHPNIQSPSHIHSTPSAQSSSSIAQIHTPIFETQDPTSSAQNNSPAQPSPSTSQSLSSSPNTPPISHSIPTAPTNLQPPVRSIRTRAMDGITRPKQLFNLNSTTIVPIPKNPSVALSTPEWHNAMTTEFNALIKNRTWELVPCEPNMNIIRSMWLFKHKFNSNGSLERYKARLVCDGRSQQVGVDCGETFSPVVKPATIRTVLSIAMSKSWPVHQLDVTNAFLHGHLNETVYMYQPMGFRHRDYPDHICRLNKSLYGLKQAPRAWYQRFTDYVLTMGFMQSRCDNSLFILHHGADTAYLLLYVDDIVLATSSDDLRQQLMLKLASEFAMKDLGPLSFFLGISVKRQKDTLFLSQQTYVNEIVQRAGLESCNSVTTPVDTHTKLSASSGTEFENPTLYRSLAGALQYLTFTRPDISYAVQQVCMHMHAPRTDHWNALKRIIRYIKGTSDMGLTITQTSIPSLIAYTDADWAGCPDTRRSTSGYCVYYGDNLLSWSSKRQPTISRSSAEAEYRGVANVVAEVCWLRNLLLELRHQLPRATIVYCDNVSAIYLSGNPVQHQRTKHIELDIHFVREHVQRGTIRVLHVPSRYQIADIFTKGLPRILFEDFRSSLSLRSPPAKTAGV</sequence>
<evidence type="ECO:0000313" key="2">
    <source>
        <dbReference type="Proteomes" id="UP001056120"/>
    </source>
</evidence>
<proteinExistence type="predicted"/>
<accession>A0ACB9HM07</accession>
<keyword evidence="2" id="KW-1185">Reference proteome</keyword>
<organism evidence="1 2">
    <name type="scientific">Smallanthus sonchifolius</name>
    <dbReference type="NCBI Taxonomy" id="185202"/>
    <lineage>
        <taxon>Eukaryota</taxon>
        <taxon>Viridiplantae</taxon>
        <taxon>Streptophyta</taxon>
        <taxon>Embryophyta</taxon>
        <taxon>Tracheophyta</taxon>
        <taxon>Spermatophyta</taxon>
        <taxon>Magnoliopsida</taxon>
        <taxon>eudicotyledons</taxon>
        <taxon>Gunneridae</taxon>
        <taxon>Pentapetalae</taxon>
        <taxon>asterids</taxon>
        <taxon>campanulids</taxon>
        <taxon>Asterales</taxon>
        <taxon>Asteraceae</taxon>
        <taxon>Asteroideae</taxon>
        <taxon>Heliantheae alliance</taxon>
        <taxon>Millerieae</taxon>
        <taxon>Smallanthus</taxon>
    </lineage>
</organism>
<gene>
    <name evidence="1" type="ORF">L1987_39646</name>
</gene>
<protein>
    <submittedName>
        <fullName evidence="1">Uncharacterized protein</fullName>
    </submittedName>
</protein>
<comment type="caution">
    <text evidence="1">The sequence shown here is derived from an EMBL/GenBank/DDBJ whole genome shotgun (WGS) entry which is preliminary data.</text>
</comment>
<reference evidence="1 2" key="2">
    <citation type="journal article" date="2022" name="Mol. Ecol. Resour.">
        <title>The genomes of chicory, endive, great burdock and yacon provide insights into Asteraceae paleo-polyploidization history and plant inulin production.</title>
        <authorList>
            <person name="Fan W."/>
            <person name="Wang S."/>
            <person name="Wang H."/>
            <person name="Wang A."/>
            <person name="Jiang F."/>
            <person name="Liu H."/>
            <person name="Zhao H."/>
            <person name="Xu D."/>
            <person name="Zhang Y."/>
        </authorList>
    </citation>
    <scope>NUCLEOTIDE SEQUENCE [LARGE SCALE GENOMIC DNA]</scope>
    <source>
        <strain evidence="2">cv. Yunnan</strain>
        <tissue evidence="1">Leaves</tissue>
    </source>
</reference>
<reference evidence="2" key="1">
    <citation type="journal article" date="2022" name="Mol. Ecol. Resour.">
        <title>The genomes of chicory, endive, great burdock and yacon provide insights into Asteraceae palaeo-polyploidization history and plant inulin production.</title>
        <authorList>
            <person name="Fan W."/>
            <person name="Wang S."/>
            <person name="Wang H."/>
            <person name="Wang A."/>
            <person name="Jiang F."/>
            <person name="Liu H."/>
            <person name="Zhao H."/>
            <person name="Xu D."/>
            <person name="Zhang Y."/>
        </authorList>
    </citation>
    <scope>NUCLEOTIDE SEQUENCE [LARGE SCALE GENOMIC DNA]</scope>
    <source>
        <strain evidence="2">cv. Yunnan</strain>
    </source>
</reference>
<evidence type="ECO:0000313" key="1">
    <source>
        <dbReference type="EMBL" id="KAI3796959.1"/>
    </source>
</evidence>
<dbReference type="EMBL" id="CM042029">
    <property type="protein sequence ID" value="KAI3796959.1"/>
    <property type="molecule type" value="Genomic_DNA"/>
</dbReference>
<name>A0ACB9HM07_9ASTR</name>